<name>A0A1S8M9T0_9CLOT</name>
<dbReference type="KEGG" id="crw:CROST_025750"/>
<organism evidence="1 2">
    <name type="scientific">Clostridium felsineum</name>
    <dbReference type="NCBI Taxonomy" id="36839"/>
    <lineage>
        <taxon>Bacteria</taxon>
        <taxon>Bacillati</taxon>
        <taxon>Bacillota</taxon>
        <taxon>Clostridia</taxon>
        <taxon>Eubacteriales</taxon>
        <taxon>Clostridiaceae</taxon>
        <taxon>Clostridium</taxon>
    </lineage>
</organism>
<evidence type="ECO:0000313" key="2">
    <source>
        <dbReference type="Proteomes" id="UP000190951"/>
    </source>
</evidence>
<dbReference type="PIRSF" id="PIRSF021435">
    <property type="entry name" value="SpoIIIAB"/>
    <property type="match status" value="1"/>
</dbReference>
<reference evidence="1 2" key="1">
    <citation type="submission" date="2022-04" db="EMBL/GenBank/DDBJ databases">
        <title>Genome sequence of C. roseum typestrain.</title>
        <authorList>
            <person name="Poehlein A."/>
            <person name="Schoch T."/>
            <person name="Duerre P."/>
            <person name="Daniel R."/>
        </authorList>
    </citation>
    <scope>NUCLEOTIDE SEQUENCE [LARGE SCALE GENOMIC DNA]</scope>
    <source>
        <strain evidence="1 2">DSM 7320</strain>
    </source>
</reference>
<accession>A0A1S8M9T0</accession>
<evidence type="ECO:0000313" key="1">
    <source>
        <dbReference type="EMBL" id="URZ11858.1"/>
    </source>
</evidence>
<gene>
    <name evidence="1" type="primary">spoIIIAB</name>
    <name evidence="1" type="ORF">CROST_025750</name>
</gene>
<dbReference type="EMBL" id="CP096983">
    <property type="protein sequence ID" value="URZ11858.1"/>
    <property type="molecule type" value="Genomic_DNA"/>
</dbReference>
<dbReference type="RefSeq" id="WP_077833684.1">
    <property type="nucleotide sequence ID" value="NZ_CP096983.1"/>
</dbReference>
<protein>
    <submittedName>
        <fullName evidence="1">Stage III sporulation protein AB</fullName>
    </submittedName>
</protein>
<dbReference type="STRING" id="84029.CROST_24100"/>
<dbReference type="Proteomes" id="UP000190951">
    <property type="component" value="Chromosome"/>
</dbReference>
<dbReference type="NCBIfam" id="TIGR02833">
    <property type="entry name" value="spore_III_AB"/>
    <property type="match status" value="1"/>
</dbReference>
<dbReference type="InterPro" id="IPR014198">
    <property type="entry name" value="Spore_III_AB"/>
</dbReference>
<keyword evidence="2" id="KW-1185">Reference proteome</keyword>
<dbReference type="AlphaFoldDB" id="A0A1S8M9T0"/>
<sequence length="172" mass="19730">MIKIIGCILIITSSTILGFRYAENFRKRVKELREIQNSLYELRNEIVYTHVPLIEAFKHISDRANYPVNLLFTSVSKNLLSKETENVYSAFKHAFTKEKIETNLNSSDKNILLNLSKSLGETDIDGQIKVFELAIQNIVSHINEAEEIMKKNVKMYRCLGFCIGAMITIIIV</sequence>
<dbReference type="Pfam" id="PF09548">
    <property type="entry name" value="Spore_III_AB"/>
    <property type="match status" value="1"/>
</dbReference>
<proteinExistence type="predicted"/>